<keyword evidence="4" id="KW-0496">Mitochondrion</keyword>
<evidence type="ECO:0000256" key="5">
    <source>
        <dbReference type="ARBA" id="ARBA00023274"/>
    </source>
</evidence>
<evidence type="ECO:0000256" key="1">
    <source>
        <dbReference type="ARBA" id="ARBA00004173"/>
    </source>
</evidence>
<evidence type="ECO:0000256" key="7">
    <source>
        <dbReference type="ARBA" id="ARBA00082661"/>
    </source>
</evidence>
<dbReference type="GO" id="GO:0008097">
    <property type="term" value="F:5S rRNA binding"/>
    <property type="evidence" value="ECO:0007669"/>
    <property type="project" value="TreeGrafter"/>
</dbReference>
<keyword evidence="5" id="KW-0687">Ribonucleoprotein</keyword>
<reference evidence="8" key="1">
    <citation type="submission" date="2024-04" db="EMBL/GenBank/DDBJ databases">
        <authorList>
            <consortium name="Molecular Ecology Group"/>
        </authorList>
    </citation>
    <scope>NUCLEOTIDE SEQUENCE</scope>
</reference>
<dbReference type="PANTHER" id="PTHR12899">
    <property type="entry name" value="39S RIBOSOMAL PROTEIN L18, MITOCHONDRIAL"/>
    <property type="match status" value="1"/>
</dbReference>
<evidence type="ECO:0000256" key="6">
    <source>
        <dbReference type="ARBA" id="ARBA00069051"/>
    </source>
</evidence>
<dbReference type="GO" id="GO:0005840">
    <property type="term" value="C:ribosome"/>
    <property type="evidence" value="ECO:0007669"/>
    <property type="project" value="UniProtKB-KW"/>
</dbReference>
<dbReference type="Proteomes" id="UP001497644">
    <property type="component" value="Chromosome 8"/>
</dbReference>
<dbReference type="CDD" id="cd00432">
    <property type="entry name" value="Ribosomal_L18_L5e"/>
    <property type="match status" value="1"/>
</dbReference>
<dbReference type="GO" id="GO:0005743">
    <property type="term" value="C:mitochondrial inner membrane"/>
    <property type="evidence" value="ECO:0007669"/>
    <property type="project" value="UniProtKB-ARBA"/>
</dbReference>
<dbReference type="SUPFAM" id="SSF53137">
    <property type="entry name" value="Translational machinery components"/>
    <property type="match status" value="1"/>
</dbReference>
<accession>A0AAV2P5A1</accession>
<dbReference type="GO" id="GO:0006412">
    <property type="term" value="P:translation"/>
    <property type="evidence" value="ECO:0007669"/>
    <property type="project" value="InterPro"/>
</dbReference>
<evidence type="ECO:0000313" key="9">
    <source>
        <dbReference type="Proteomes" id="UP001497644"/>
    </source>
</evidence>
<keyword evidence="9" id="KW-1185">Reference proteome</keyword>
<organism evidence="8 9">
    <name type="scientific">Lasius platythorax</name>
    <dbReference type="NCBI Taxonomy" id="488582"/>
    <lineage>
        <taxon>Eukaryota</taxon>
        <taxon>Metazoa</taxon>
        <taxon>Ecdysozoa</taxon>
        <taxon>Arthropoda</taxon>
        <taxon>Hexapoda</taxon>
        <taxon>Insecta</taxon>
        <taxon>Pterygota</taxon>
        <taxon>Neoptera</taxon>
        <taxon>Endopterygota</taxon>
        <taxon>Hymenoptera</taxon>
        <taxon>Apocrita</taxon>
        <taxon>Aculeata</taxon>
        <taxon>Formicoidea</taxon>
        <taxon>Formicidae</taxon>
        <taxon>Formicinae</taxon>
        <taxon>Lasius</taxon>
        <taxon>Lasius</taxon>
    </lineage>
</organism>
<dbReference type="GO" id="GO:1990904">
    <property type="term" value="C:ribonucleoprotein complex"/>
    <property type="evidence" value="ECO:0007669"/>
    <property type="project" value="UniProtKB-KW"/>
</dbReference>
<evidence type="ECO:0000256" key="2">
    <source>
        <dbReference type="ARBA" id="ARBA00007116"/>
    </source>
</evidence>
<proteinExistence type="inferred from homology"/>
<dbReference type="Gene3D" id="3.30.420.80">
    <property type="entry name" value="Ribosomal protein S11"/>
    <property type="match status" value="1"/>
</dbReference>
<evidence type="ECO:0000256" key="3">
    <source>
        <dbReference type="ARBA" id="ARBA00022980"/>
    </source>
</evidence>
<dbReference type="InterPro" id="IPR057268">
    <property type="entry name" value="Ribosomal_L18"/>
</dbReference>
<dbReference type="AlphaFoldDB" id="A0AAV2P5A1"/>
<protein>
    <recommendedName>
        <fullName evidence="6">Large ribosomal subunit protein uL18m</fullName>
    </recommendedName>
    <alternativeName>
        <fullName evidence="7">39S ribosomal protein L18, mitochondrial</fullName>
    </alternativeName>
</protein>
<dbReference type="InterPro" id="IPR036967">
    <property type="entry name" value="Ribosomal_uS11_sf"/>
</dbReference>
<evidence type="ECO:0000256" key="4">
    <source>
        <dbReference type="ARBA" id="ARBA00023128"/>
    </source>
</evidence>
<gene>
    <name evidence="8" type="ORF">LPLAT_LOCUS13007</name>
</gene>
<evidence type="ECO:0000313" key="8">
    <source>
        <dbReference type="EMBL" id="CAL1687803.1"/>
    </source>
</evidence>
<keyword evidence="3" id="KW-0689">Ribosomal protein</keyword>
<dbReference type="EMBL" id="OZ034831">
    <property type="protein sequence ID" value="CAL1687803.1"/>
    <property type="molecule type" value="Genomic_DNA"/>
</dbReference>
<dbReference type="FunFam" id="3.30.420.80:FF:000005">
    <property type="entry name" value="39S ribosomal protein L18, mitochondrial"/>
    <property type="match status" value="1"/>
</dbReference>
<name>A0AAV2P5A1_9HYME</name>
<dbReference type="PANTHER" id="PTHR12899:SF3">
    <property type="entry name" value="LARGE RIBOSOMAL SUBUNIT PROTEIN UL18M"/>
    <property type="match status" value="1"/>
</dbReference>
<comment type="subcellular location">
    <subcellularLocation>
        <location evidence="1">Mitochondrion</location>
    </subcellularLocation>
</comment>
<sequence length="178" mass="20565">MYSANVRVGVARALLRRELHSNAETIDTCTEIVNRNPRNLERLRIARKPDGYHLEQPGRNCWHKLYLIKKPRYITAEVRHFENGPVVVASSMEWALKKQLYRGTDSAAYINVGYVLAQRCLQAGICEMKVDTALTGEKCGLLIHTLEQNGIHLSEPPVYKYPNSWDRLRPEKPWEIHE</sequence>
<comment type="similarity">
    <text evidence="2">Belongs to the universal ribosomal protein uL18 family.</text>
</comment>
<dbReference type="GO" id="GO:0003735">
    <property type="term" value="F:structural constituent of ribosome"/>
    <property type="evidence" value="ECO:0007669"/>
    <property type="project" value="InterPro"/>
</dbReference>
<dbReference type="InterPro" id="IPR005484">
    <property type="entry name" value="Ribosomal_uL18_bac/plant/anim"/>
</dbReference>